<dbReference type="RefSeq" id="WP_281805953.1">
    <property type="nucleotide sequence ID" value="NZ_BSEC01000002.1"/>
</dbReference>
<organism evidence="3 4">
    <name type="scientific">Methylocystis echinoides</name>
    <dbReference type="NCBI Taxonomy" id="29468"/>
    <lineage>
        <taxon>Bacteria</taxon>
        <taxon>Pseudomonadati</taxon>
        <taxon>Pseudomonadota</taxon>
        <taxon>Alphaproteobacteria</taxon>
        <taxon>Hyphomicrobiales</taxon>
        <taxon>Methylocystaceae</taxon>
        <taxon>Methylocystis</taxon>
    </lineage>
</organism>
<evidence type="ECO:0000313" key="3">
    <source>
        <dbReference type="EMBL" id="GLI95246.1"/>
    </source>
</evidence>
<dbReference type="GO" id="GO:0016020">
    <property type="term" value="C:membrane"/>
    <property type="evidence" value="ECO:0007669"/>
    <property type="project" value="InterPro"/>
</dbReference>
<dbReference type="AlphaFoldDB" id="A0A9W6GY56"/>
<dbReference type="GO" id="GO:0015288">
    <property type="term" value="F:porin activity"/>
    <property type="evidence" value="ECO:0007669"/>
    <property type="project" value="InterPro"/>
</dbReference>
<dbReference type="InterPro" id="IPR038673">
    <property type="entry name" value="OprB_sf"/>
</dbReference>
<dbReference type="Proteomes" id="UP001144323">
    <property type="component" value="Unassembled WGS sequence"/>
</dbReference>
<sequence>MRSGLGIEKPFERPSDRFGMAFSWAEPVSNPGRDQYGLEAFYRLALTPDTQLTPDRQVIFNPADNPKASSVVLGGVRLRTLF</sequence>
<evidence type="ECO:0000256" key="1">
    <source>
        <dbReference type="ARBA" id="ARBA00008769"/>
    </source>
</evidence>
<reference evidence="3" key="1">
    <citation type="journal article" date="2023" name="Int. J. Syst. Evol. Microbiol.">
        <title>Methylocystis iwaonis sp. nov., a type II methane-oxidizing bacterium from surface soil of a rice paddy field in Japan, and emended description of the genus Methylocystis (ex Whittenbury et al. 1970) Bowman et al. 1993.</title>
        <authorList>
            <person name="Kaise H."/>
            <person name="Sawadogo J.B."/>
            <person name="Alam M.S."/>
            <person name="Ueno C."/>
            <person name="Dianou D."/>
            <person name="Shinjo R."/>
            <person name="Asakawa S."/>
        </authorList>
    </citation>
    <scope>NUCLEOTIDE SEQUENCE</scope>
    <source>
        <strain evidence="3">LMG27198</strain>
    </source>
</reference>
<comment type="similarity">
    <text evidence="1 2">Belongs to the OprB family.</text>
</comment>
<evidence type="ECO:0000256" key="2">
    <source>
        <dbReference type="RuleBase" id="RU363072"/>
    </source>
</evidence>
<dbReference type="EMBL" id="BSEC01000002">
    <property type="protein sequence ID" value="GLI95246.1"/>
    <property type="molecule type" value="Genomic_DNA"/>
</dbReference>
<dbReference type="GO" id="GO:0008643">
    <property type="term" value="P:carbohydrate transport"/>
    <property type="evidence" value="ECO:0007669"/>
    <property type="project" value="InterPro"/>
</dbReference>
<comment type="caution">
    <text evidence="3">The sequence shown here is derived from an EMBL/GenBank/DDBJ whole genome shotgun (WGS) entry which is preliminary data.</text>
</comment>
<evidence type="ECO:0008006" key="5">
    <source>
        <dbReference type="Google" id="ProtNLM"/>
    </source>
</evidence>
<dbReference type="Gene3D" id="2.40.160.180">
    <property type="entry name" value="Carbohydrate-selective porin OprB"/>
    <property type="match status" value="1"/>
</dbReference>
<dbReference type="InterPro" id="IPR007049">
    <property type="entry name" value="Carb-sel_porin_OprB"/>
</dbReference>
<keyword evidence="4" id="KW-1185">Reference proteome</keyword>
<gene>
    <name evidence="3" type="ORF">LMG27198_42380</name>
</gene>
<protein>
    <recommendedName>
        <fullName evidence="5">Porin</fullName>
    </recommendedName>
</protein>
<proteinExistence type="inferred from homology"/>
<evidence type="ECO:0000313" key="4">
    <source>
        <dbReference type="Proteomes" id="UP001144323"/>
    </source>
</evidence>
<name>A0A9W6GY56_9HYPH</name>
<dbReference type="Pfam" id="PF04966">
    <property type="entry name" value="OprB"/>
    <property type="match status" value="1"/>
</dbReference>
<accession>A0A9W6GY56</accession>